<reference evidence="1" key="1">
    <citation type="submission" date="2020-06" db="EMBL/GenBank/DDBJ databases">
        <authorList>
            <consortium name="Plant Systems Biology data submission"/>
        </authorList>
    </citation>
    <scope>NUCLEOTIDE SEQUENCE</scope>
    <source>
        <strain evidence="1">D6</strain>
    </source>
</reference>
<accession>A0A9N8EDU2</accession>
<sequence>MKINAKSVAAATQATVNHATHATQPSVAPFVPMKSVKPVNPCALLSNVRVANVNEVLETLNTPSSSQHHHHPYYVRLHNKEEKIRELPTLEEATNNKAYDWFTESKEPTSKRGKHTTTTFLPLFMLVICIQNHPAFHLGPTYYT</sequence>
<organism evidence="1 2">
    <name type="scientific">Seminavis robusta</name>
    <dbReference type="NCBI Taxonomy" id="568900"/>
    <lineage>
        <taxon>Eukaryota</taxon>
        <taxon>Sar</taxon>
        <taxon>Stramenopiles</taxon>
        <taxon>Ochrophyta</taxon>
        <taxon>Bacillariophyta</taxon>
        <taxon>Bacillariophyceae</taxon>
        <taxon>Bacillariophycidae</taxon>
        <taxon>Naviculales</taxon>
        <taxon>Naviculaceae</taxon>
        <taxon>Seminavis</taxon>
    </lineage>
</organism>
<proteinExistence type="predicted"/>
<dbReference type="Proteomes" id="UP001153069">
    <property type="component" value="Unassembled WGS sequence"/>
</dbReference>
<evidence type="ECO:0000313" key="2">
    <source>
        <dbReference type="Proteomes" id="UP001153069"/>
    </source>
</evidence>
<gene>
    <name evidence="1" type="ORF">SEMRO_1032_G233520.1</name>
</gene>
<keyword evidence="2" id="KW-1185">Reference proteome</keyword>
<comment type="caution">
    <text evidence="1">The sequence shown here is derived from an EMBL/GenBank/DDBJ whole genome shotgun (WGS) entry which is preliminary data.</text>
</comment>
<evidence type="ECO:0000313" key="1">
    <source>
        <dbReference type="EMBL" id="CAB9519622.1"/>
    </source>
</evidence>
<name>A0A9N8EDU2_9STRA</name>
<dbReference type="AlphaFoldDB" id="A0A9N8EDU2"/>
<protein>
    <submittedName>
        <fullName evidence="1">Uncharacterized protein</fullName>
    </submittedName>
</protein>
<dbReference type="EMBL" id="CAICTM010001030">
    <property type="protein sequence ID" value="CAB9519622.1"/>
    <property type="molecule type" value="Genomic_DNA"/>
</dbReference>